<keyword evidence="8 14" id="KW-0479">Metal-binding</keyword>
<sequence length="467" mass="50188">MIKFGTDGWRGIISEDYTFSNVRLVAHAIADYILGRGEAAKGVVVGYDARFLSRSYAEDCAGVLASRGVTVWLSDAILPTPALTWQVKDRQAAGGIMITASHNPGEYNGLKFKASYGGSASPEIIADIETYVRRRETEGGEYPKIPLPAGVEAFSPHDPYLDHIDAVLDPKTLAASKGKILFDVMHGAASGYAARLAARHGLDLVEVRSEYNPSFGGVNPEPIDKNLAALRAAMAEHKAAVSLATDGDGDRIGAIDADGRFINAHQIIALLAKYLHEKRGWTGGIAQTLTVSELVKRVAAKYGLKLYETPVGFKYIANLMLSEDILIGGEESGGIGIKNYIPERDGVLLGFLLIEVVAAYGKTLGQLLDEMMAELGHFYYGREDLHLDDARKNRLMASLVPAPPAALGTLKPLSSNCTDGCKLYVDGGWVMFRASGTEPIVRVYAEAGSPELLATILTEAVNYARNA</sequence>
<evidence type="ECO:0000256" key="12">
    <source>
        <dbReference type="ARBA" id="ARBA00041398"/>
    </source>
</evidence>
<dbReference type="SUPFAM" id="SSF55957">
    <property type="entry name" value="Phosphoglucomutase, C-terminal domain"/>
    <property type="match status" value="1"/>
</dbReference>
<dbReference type="InterPro" id="IPR005844">
    <property type="entry name" value="A-D-PHexomutase_a/b/a-I"/>
</dbReference>
<gene>
    <name evidence="19" type="ORF">Q4T40_21805</name>
</gene>
<feature type="domain" description="Alpha-D-phosphohexomutase alpha/beta/alpha" evidence="18">
    <location>
        <begin position="264"/>
        <end position="373"/>
    </location>
</feature>
<organism evidence="19 20">
    <name type="scientific">Anaeroselena agilis</name>
    <dbReference type="NCBI Taxonomy" id="3063788"/>
    <lineage>
        <taxon>Bacteria</taxon>
        <taxon>Bacillati</taxon>
        <taxon>Bacillota</taxon>
        <taxon>Negativicutes</taxon>
        <taxon>Acetonemataceae</taxon>
        <taxon>Anaeroselena</taxon>
    </lineage>
</organism>
<dbReference type="EMBL" id="JAUOZS010000001">
    <property type="protein sequence ID" value="MDT8903875.1"/>
    <property type="molecule type" value="Genomic_DNA"/>
</dbReference>
<evidence type="ECO:0000256" key="1">
    <source>
        <dbReference type="ARBA" id="ARBA00000443"/>
    </source>
</evidence>
<comment type="catalytic activity">
    <reaction evidence="1">
        <text>alpha-D-glucose 1-phosphate = alpha-D-glucose 6-phosphate</text>
        <dbReference type="Rhea" id="RHEA:23536"/>
        <dbReference type="ChEBI" id="CHEBI:58225"/>
        <dbReference type="ChEBI" id="CHEBI:58601"/>
        <dbReference type="EC" id="5.4.2.2"/>
    </reaction>
</comment>
<evidence type="ECO:0000256" key="8">
    <source>
        <dbReference type="ARBA" id="ARBA00022723"/>
    </source>
</evidence>
<dbReference type="InterPro" id="IPR016055">
    <property type="entry name" value="A-D-PHexomutase_a/b/a-I/II/III"/>
</dbReference>
<dbReference type="Pfam" id="PF02878">
    <property type="entry name" value="PGM_PMM_I"/>
    <property type="match status" value="1"/>
</dbReference>
<evidence type="ECO:0000256" key="7">
    <source>
        <dbReference type="ARBA" id="ARBA00022553"/>
    </source>
</evidence>
<protein>
    <recommendedName>
        <fullName evidence="11">Phosphoglucomutase</fullName>
        <ecNumber evidence="6">5.4.2.2</ecNumber>
    </recommendedName>
    <alternativeName>
        <fullName evidence="13">Alpha-phosphoglucomutase</fullName>
    </alternativeName>
    <alternativeName>
        <fullName evidence="12">Glucose phosphomutase</fullName>
    </alternativeName>
</protein>
<evidence type="ECO:0000259" key="17">
    <source>
        <dbReference type="Pfam" id="PF02879"/>
    </source>
</evidence>
<comment type="caution">
    <text evidence="19">The sequence shown here is derived from an EMBL/GenBank/DDBJ whole genome shotgun (WGS) entry which is preliminary data.</text>
</comment>
<keyword evidence="10" id="KW-0413">Isomerase</keyword>
<evidence type="ECO:0000256" key="5">
    <source>
        <dbReference type="ARBA" id="ARBA00010231"/>
    </source>
</evidence>
<dbReference type="InterPro" id="IPR016066">
    <property type="entry name" value="A-D-PHexomutase_CS"/>
</dbReference>
<feature type="domain" description="Alpha-D-phosphohexomutase alpha/beta/alpha" evidence="16">
    <location>
        <begin position="2"/>
        <end position="136"/>
    </location>
</feature>
<feature type="domain" description="Alpha-D-phosphohexomutase C-terminal" evidence="15">
    <location>
        <begin position="423"/>
        <end position="459"/>
    </location>
</feature>
<evidence type="ECO:0000256" key="4">
    <source>
        <dbReference type="ARBA" id="ARBA00005189"/>
    </source>
</evidence>
<evidence type="ECO:0000256" key="2">
    <source>
        <dbReference type="ARBA" id="ARBA00001946"/>
    </source>
</evidence>
<dbReference type="Proteomes" id="UP001254848">
    <property type="component" value="Unassembled WGS sequence"/>
</dbReference>
<dbReference type="RefSeq" id="WP_413782317.1">
    <property type="nucleotide sequence ID" value="NZ_JAUOZS010000001.1"/>
</dbReference>
<evidence type="ECO:0000313" key="20">
    <source>
        <dbReference type="Proteomes" id="UP001254848"/>
    </source>
</evidence>
<keyword evidence="7" id="KW-0597">Phosphoprotein</keyword>
<dbReference type="PANTHER" id="PTHR45745:SF1">
    <property type="entry name" value="PHOSPHOGLUCOMUTASE 2B-RELATED"/>
    <property type="match status" value="1"/>
</dbReference>
<evidence type="ECO:0000256" key="14">
    <source>
        <dbReference type="RuleBase" id="RU004326"/>
    </source>
</evidence>
<evidence type="ECO:0000256" key="6">
    <source>
        <dbReference type="ARBA" id="ARBA00012728"/>
    </source>
</evidence>
<comment type="pathway">
    <text evidence="3">Glycolipid metabolism; diglucosyl-diacylglycerol biosynthesis.</text>
</comment>
<dbReference type="SUPFAM" id="SSF53738">
    <property type="entry name" value="Phosphoglucomutase, first 3 domains"/>
    <property type="match status" value="2"/>
</dbReference>
<dbReference type="Pfam" id="PF02880">
    <property type="entry name" value="PGM_PMM_III"/>
    <property type="match status" value="1"/>
</dbReference>
<evidence type="ECO:0000256" key="9">
    <source>
        <dbReference type="ARBA" id="ARBA00022842"/>
    </source>
</evidence>
<dbReference type="PANTHER" id="PTHR45745">
    <property type="entry name" value="PHOSPHOMANNOMUTASE 45A"/>
    <property type="match status" value="1"/>
</dbReference>
<comment type="similarity">
    <text evidence="5 14">Belongs to the phosphohexose mutase family.</text>
</comment>
<dbReference type="PRINTS" id="PR00509">
    <property type="entry name" value="PGMPMM"/>
</dbReference>
<accession>A0ABU3P4C7</accession>
<feature type="domain" description="Alpha-D-phosphohexomutase alpha/beta/alpha" evidence="17">
    <location>
        <begin position="158"/>
        <end position="259"/>
    </location>
</feature>
<proteinExistence type="inferred from homology"/>
<evidence type="ECO:0000259" key="18">
    <source>
        <dbReference type="Pfam" id="PF02880"/>
    </source>
</evidence>
<dbReference type="InterPro" id="IPR005841">
    <property type="entry name" value="Alpha-D-phosphohexomutase_SF"/>
</dbReference>
<evidence type="ECO:0000256" key="3">
    <source>
        <dbReference type="ARBA" id="ARBA00005164"/>
    </source>
</evidence>
<dbReference type="Pfam" id="PF02879">
    <property type="entry name" value="PGM_PMM_II"/>
    <property type="match status" value="1"/>
</dbReference>
<dbReference type="Pfam" id="PF00408">
    <property type="entry name" value="PGM_PMM_IV"/>
    <property type="match status" value="1"/>
</dbReference>
<dbReference type="InterPro" id="IPR036900">
    <property type="entry name" value="A-D-PHexomutase_C_sf"/>
</dbReference>
<evidence type="ECO:0000256" key="13">
    <source>
        <dbReference type="ARBA" id="ARBA00041467"/>
    </source>
</evidence>
<evidence type="ECO:0000259" key="15">
    <source>
        <dbReference type="Pfam" id="PF00408"/>
    </source>
</evidence>
<dbReference type="Gene3D" id="3.40.120.10">
    <property type="entry name" value="Alpha-D-Glucose-1,6-Bisphosphate, subunit A, domain 3"/>
    <property type="match status" value="3"/>
</dbReference>
<dbReference type="CDD" id="cd05800">
    <property type="entry name" value="PGM_like2"/>
    <property type="match status" value="1"/>
</dbReference>
<dbReference type="InterPro" id="IPR005843">
    <property type="entry name" value="A-D-PHexomutase_C"/>
</dbReference>
<evidence type="ECO:0000313" key="19">
    <source>
        <dbReference type="EMBL" id="MDT8903875.1"/>
    </source>
</evidence>
<dbReference type="PROSITE" id="PS00710">
    <property type="entry name" value="PGM_PMM"/>
    <property type="match status" value="1"/>
</dbReference>
<comment type="pathway">
    <text evidence="4">Lipid metabolism.</text>
</comment>
<evidence type="ECO:0000256" key="10">
    <source>
        <dbReference type="ARBA" id="ARBA00023235"/>
    </source>
</evidence>
<comment type="cofactor">
    <cofactor evidence="2">
        <name>Mg(2+)</name>
        <dbReference type="ChEBI" id="CHEBI:18420"/>
    </cofactor>
</comment>
<evidence type="ECO:0000259" key="16">
    <source>
        <dbReference type="Pfam" id="PF02878"/>
    </source>
</evidence>
<evidence type="ECO:0000256" key="11">
    <source>
        <dbReference type="ARBA" id="ARBA00039995"/>
    </source>
</evidence>
<dbReference type="InterPro" id="IPR005846">
    <property type="entry name" value="A-D-PHexomutase_a/b/a-III"/>
</dbReference>
<dbReference type="EC" id="5.4.2.2" evidence="6"/>
<dbReference type="Gene3D" id="3.30.310.50">
    <property type="entry name" value="Alpha-D-phosphohexomutase, C-terminal domain"/>
    <property type="match status" value="1"/>
</dbReference>
<keyword evidence="9 14" id="KW-0460">Magnesium</keyword>
<name>A0ABU3P4C7_9FIRM</name>
<keyword evidence="20" id="KW-1185">Reference proteome</keyword>
<reference evidence="19 20" key="1">
    <citation type="submission" date="2023-07" db="EMBL/GenBank/DDBJ databases">
        <title>The novel representative of Negativicutes class, Anaeroselena agilis gen. nov. sp. nov.</title>
        <authorList>
            <person name="Prokofeva M.I."/>
            <person name="Elcheninov A.G."/>
            <person name="Klyukina A."/>
            <person name="Kublanov I.V."/>
            <person name="Frolov E.N."/>
            <person name="Podosokorskaya O.A."/>
        </authorList>
    </citation>
    <scope>NUCLEOTIDE SEQUENCE [LARGE SCALE GENOMIC DNA]</scope>
    <source>
        <strain evidence="19 20">4137-cl</strain>
    </source>
</reference>
<dbReference type="InterPro" id="IPR005845">
    <property type="entry name" value="A-D-PHexomutase_a/b/a-II"/>
</dbReference>